<dbReference type="GO" id="GO:0005737">
    <property type="term" value="C:cytoplasm"/>
    <property type="evidence" value="ECO:0007669"/>
    <property type="project" value="TreeGrafter"/>
</dbReference>
<dbReference type="Proteomes" id="UP000050794">
    <property type="component" value="Unassembled WGS sequence"/>
</dbReference>
<dbReference type="InterPro" id="IPR032675">
    <property type="entry name" value="LRR_dom_sf"/>
</dbReference>
<evidence type="ECO:0000256" key="2">
    <source>
        <dbReference type="ARBA" id="ARBA00022737"/>
    </source>
</evidence>
<sequence length="369" mass="42341">MDGQEVHSIVEDLSVRLGDLGDRWLQASASKPKYFEFTPIELYAITERMKLAEPTANGDVHADVANYVEFLHRVHNIKVRGMRGYVGTSNIIWNSLPFSLHLCKNLLALWVCDFDVRMISGLHNIRETCRRLVVHYSMKKISDFLIGNENVIPLEELEKWSRLEDADFSFNELQEIDKSVGLLGPVVKMDLSHNRLVDIGRHLQHLYSLYELNLSHNGIEQLDEWHTKLGNVKRLHLAGNSIRSLKGLSKLYSLEYLDVSDNSISLPEDVAPVGSLPCLEHLILRGNPVRQVVEYRTKLLESFGERAAEVRLDSRKADQREMDTVGVRLALKKAQREKEEQEKLRRLEIDRKIKFLSGDEPDILNARSV</sequence>
<evidence type="ECO:0000313" key="3">
    <source>
        <dbReference type="EMBL" id="VDM43557.1"/>
    </source>
</evidence>
<dbReference type="SUPFAM" id="SSF52075">
    <property type="entry name" value="Outer arm dynein light chain 1"/>
    <property type="match status" value="1"/>
</dbReference>
<accession>A0A183UUR6</accession>
<dbReference type="PROSITE" id="PS51450">
    <property type="entry name" value="LRR"/>
    <property type="match status" value="2"/>
</dbReference>
<evidence type="ECO:0000256" key="1">
    <source>
        <dbReference type="ARBA" id="ARBA00022614"/>
    </source>
</evidence>
<dbReference type="WBParaSite" id="TCNE_0001223601-mRNA-1">
    <property type="protein sequence ID" value="TCNE_0001223601-mRNA-1"/>
    <property type="gene ID" value="TCNE_0001223601"/>
</dbReference>
<dbReference type="Pfam" id="PF13855">
    <property type="entry name" value="LRR_8"/>
    <property type="match status" value="1"/>
</dbReference>
<organism evidence="4 5">
    <name type="scientific">Toxocara canis</name>
    <name type="common">Canine roundworm</name>
    <dbReference type="NCBI Taxonomy" id="6265"/>
    <lineage>
        <taxon>Eukaryota</taxon>
        <taxon>Metazoa</taxon>
        <taxon>Ecdysozoa</taxon>
        <taxon>Nematoda</taxon>
        <taxon>Chromadorea</taxon>
        <taxon>Rhabditida</taxon>
        <taxon>Spirurina</taxon>
        <taxon>Ascaridomorpha</taxon>
        <taxon>Ascaridoidea</taxon>
        <taxon>Toxocaridae</taxon>
        <taxon>Toxocara</taxon>
    </lineage>
</organism>
<name>A0A183UUR6_TOXCA</name>
<keyword evidence="2" id="KW-0677">Repeat</keyword>
<keyword evidence="4" id="KW-1185">Reference proteome</keyword>
<proteinExistence type="predicted"/>
<gene>
    <name evidence="3" type="ORF">TCNE_LOCUS12236</name>
</gene>
<dbReference type="EMBL" id="UYWY01021173">
    <property type="protein sequence ID" value="VDM43557.1"/>
    <property type="molecule type" value="Genomic_DNA"/>
</dbReference>
<protein>
    <submittedName>
        <fullName evidence="5">Leucine-rich repeat-containing protein 56</fullName>
    </submittedName>
</protein>
<evidence type="ECO:0000313" key="5">
    <source>
        <dbReference type="WBParaSite" id="TCNE_0001223601-mRNA-1"/>
    </source>
</evidence>
<keyword evidence="1" id="KW-0433">Leucine-rich repeat</keyword>
<dbReference type="AlphaFoldDB" id="A0A183UUR6"/>
<dbReference type="Gene3D" id="3.80.10.10">
    <property type="entry name" value="Ribonuclease Inhibitor"/>
    <property type="match status" value="2"/>
</dbReference>
<reference evidence="3 4" key="2">
    <citation type="submission" date="2018-11" db="EMBL/GenBank/DDBJ databases">
        <authorList>
            <consortium name="Pathogen Informatics"/>
        </authorList>
    </citation>
    <scope>NUCLEOTIDE SEQUENCE [LARGE SCALE GENOMIC DNA]</scope>
</reference>
<dbReference type="InterPro" id="IPR001611">
    <property type="entry name" value="Leu-rich_rpt"/>
</dbReference>
<evidence type="ECO:0000313" key="4">
    <source>
        <dbReference type="Proteomes" id="UP000050794"/>
    </source>
</evidence>
<reference evidence="5" key="1">
    <citation type="submission" date="2016-06" db="UniProtKB">
        <authorList>
            <consortium name="WormBaseParasite"/>
        </authorList>
    </citation>
    <scope>IDENTIFICATION</scope>
</reference>
<dbReference type="PANTHER" id="PTHR15454">
    <property type="entry name" value="NISCHARIN RELATED"/>
    <property type="match status" value="1"/>
</dbReference>
<dbReference type="PANTHER" id="PTHR15454:SF35">
    <property type="entry name" value="NISCHARIN"/>
    <property type="match status" value="1"/>
</dbReference>